<evidence type="ECO:0000313" key="3">
    <source>
        <dbReference type="Proteomes" id="UP001057375"/>
    </source>
</evidence>
<comment type="caution">
    <text evidence="2">The sequence shown here is derived from an EMBL/GenBank/DDBJ whole genome shotgun (WGS) entry which is preliminary data.</text>
</comment>
<sequence>MDLAQGLTFEDFECSASVHEALRIAHSRARVSQAARELRDAEIALRKKKERASNHITKTLAERESQESSHIAGVDDANPINSLQ</sequence>
<keyword evidence="3" id="KW-1185">Reference proteome</keyword>
<reference evidence="2" key="1">
    <citation type="submission" date="2022-03" db="EMBL/GenBank/DDBJ databases">
        <title>Draft genome sequence of Aduncisulcus paluster, a free-living microaerophilic Fornicata.</title>
        <authorList>
            <person name="Yuyama I."/>
            <person name="Kume K."/>
            <person name="Tamura T."/>
            <person name="Inagaki Y."/>
            <person name="Hashimoto T."/>
        </authorList>
    </citation>
    <scope>NUCLEOTIDE SEQUENCE</scope>
    <source>
        <strain evidence="2">NY0171</strain>
    </source>
</reference>
<evidence type="ECO:0000256" key="1">
    <source>
        <dbReference type="SAM" id="MobiDB-lite"/>
    </source>
</evidence>
<dbReference type="Proteomes" id="UP001057375">
    <property type="component" value="Unassembled WGS sequence"/>
</dbReference>
<accession>A0ABQ5JUY5</accession>
<dbReference type="EMBL" id="BQXS01006191">
    <property type="protein sequence ID" value="GKT18227.1"/>
    <property type="molecule type" value="Genomic_DNA"/>
</dbReference>
<feature type="region of interest" description="Disordered" evidence="1">
    <location>
        <begin position="49"/>
        <end position="84"/>
    </location>
</feature>
<proteinExistence type="predicted"/>
<evidence type="ECO:0000313" key="2">
    <source>
        <dbReference type="EMBL" id="GKT18227.1"/>
    </source>
</evidence>
<protein>
    <submittedName>
        <fullName evidence="2">Uncharacterized protein</fullName>
    </submittedName>
</protein>
<gene>
    <name evidence="2" type="ORF">ADUPG1_004247</name>
</gene>
<feature type="non-terminal residue" evidence="2">
    <location>
        <position position="84"/>
    </location>
</feature>
<name>A0ABQ5JUY5_9EUKA</name>
<organism evidence="2 3">
    <name type="scientific">Aduncisulcus paluster</name>
    <dbReference type="NCBI Taxonomy" id="2918883"/>
    <lineage>
        <taxon>Eukaryota</taxon>
        <taxon>Metamonada</taxon>
        <taxon>Carpediemonas-like organisms</taxon>
        <taxon>Aduncisulcus</taxon>
    </lineage>
</organism>